<evidence type="ECO:0000313" key="3">
    <source>
        <dbReference type="Proteomes" id="UP001596035"/>
    </source>
</evidence>
<reference evidence="3" key="1">
    <citation type="journal article" date="2019" name="Int. J. Syst. Evol. Microbiol.">
        <title>The Global Catalogue of Microorganisms (GCM) 10K type strain sequencing project: providing services to taxonomists for standard genome sequencing and annotation.</title>
        <authorList>
            <consortium name="The Broad Institute Genomics Platform"/>
            <consortium name="The Broad Institute Genome Sequencing Center for Infectious Disease"/>
            <person name="Wu L."/>
            <person name="Ma J."/>
        </authorList>
    </citation>
    <scope>NUCLEOTIDE SEQUENCE [LARGE SCALE GENOMIC DNA]</scope>
    <source>
        <strain evidence="3">CGMCC 4.7131</strain>
    </source>
</reference>
<dbReference type="EMBL" id="JBHSKN010000007">
    <property type="protein sequence ID" value="MFC5239653.1"/>
    <property type="molecule type" value="Genomic_DNA"/>
</dbReference>
<accession>A0ABW0DQH3</accession>
<organism evidence="2 3">
    <name type="scientific">Streptomyces atrovirens</name>
    <dbReference type="NCBI Taxonomy" id="285556"/>
    <lineage>
        <taxon>Bacteria</taxon>
        <taxon>Bacillati</taxon>
        <taxon>Actinomycetota</taxon>
        <taxon>Actinomycetes</taxon>
        <taxon>Kitasatosporales</taxon>
        <taxon>Streptomycetaceae</taxon>
        <taxon>Streptomyces</taxon>
    </lineage>
</organism>
<keyword evidence="3" id="KW-1185">Reference proteome</keyword>
<gene>
    <name evidence="2" type="ORF">ACFPWV_07025</name>
</gene>
<protein>
    <submittedName>
        <fullName evidence="2">Uncharacterized protein</fullName>
    </submittedName>
</protein>
<dbReference type="Proteomes" id="UP001596035">
    <property type="component" value="Unassembled WGS sequence"/>
</dbReference>
<comment type="caution">
    <text evidence="2">The sequence shown here is derived from an EMBL/GenBank/DDBJ whole genome shotgun (WGS) entry which is preliminary data.</text>
</comment>
<proteinExistence type="predicted"/>
<name>A0ABW0DQH3_9ACTN</name>
<sequence length="381" mass="41857">MSETSGAGLPGTPTTLFQHALRLHRLTPDGPLFRSGEPFPGAERRRRQRGQPFDPSRGDADAAKILDAYFLDTRVSPRQLATELLDVPVSSRYDEHISAAALRAPTARVRETGRWLIRHGTGLAPVAVGLALLAEVGTVDDIQLIQTIGLLSNAFGPLAVRALERLPGGVKALFWFAERVTAWGRVHAVDALCRYVDDHPAVRPWLLRRAVDGDHLNGYFAAEVARVTMLHEVIAQCGDDAEVVDHTGRILHVMKHCEGMGTSLRHYPHALVVLEAHVRHIGSLGPTAERYFAAATLAQYLAEEEPAWSDDAALKARWDKARASYLALVHRADWCSTAREGLAAGDWRLTWLADSVALETRSVCLPQRQAESRGTAHVRNT</sequence>
<evidence type="ECO:0000313" key="2">
    <source>
        <dbReference type="EMBL" id="MFC5239653.1"/>
    </source>
</evidence>
<dbReference type="RefSeq" id="WP_344566547.1">
    <property type="nucleotide sequence ID" value="NZ_BAAATG010000050.1"/>
</dbReference>
<evidence type="ECO:0000256" key="1">
    <source>
        <dbReference type="SAM" id="MobiDB-lite"/>
    </source>
</evidence>
<feature type="region of interest" description="Disordered" evidence="1">
    <location>
        <begin position="27"/>
        <end position="59"/>
    </location>
</feature>